<accession>A0A9P7KJ61</accession>
<comment type="caution">
    <text evidence="3">The sequence shown here is derived from an EMBL/GenBank/DDBJ whole genome shotgun (WGS) entry which is preliminary data.</text>
</comment>
<feature type="compositionally biased region" description="Polar residues" evidence="2">
    <location>
        <begin position="59"/>
        <end position="79"/>
    </location>
</feature>
<feature type="compositionally biased region" description="Low complexity" evidence="2">
    <location>
        <begin position="661"/>
        <end position="675"/>
    </location>
</feature>
<evidence type="ECO:0000256" key="2">
    <source>
        <dbReference type="SAM" id="MobiDB-lite"/>
    </source>
</evidence>
<feature type="compositionally biased region" description="Polar residues" evidence="2">
    <location>
        <begin position="324"/>
        <end position="336"/>
    </location>
</feature>
<feature type="compositionally biased region" description="Low complexity" evidence="2">
    <location>
        <begin position="309"/>
        <end position="323"/>
    </location>
</feature>
<feature type="compositionally biased region" description="Polar residues" evidence="2">
    <location>
        <begin position="27"/>
        <end position="45"/>
    </location>
</feature>
<evidence type="ECO:0000313" key="4">
    <source>
        <dbReference type="Proteomes" id="UP000717328"/>
    </source>
</evidence>
<feature type="region of interest" description="Disordered" evidence="2">
    <location>
        <begin position="593"/>
        <end position="613"/>
    </location>
</feature>
<protein>
    <submittedName>
        <fullName evidence="3">Uncharacterized protein</fullName>
    </submittedName>
</protein>
<dbReference type="AlphaFoldDB" id="A0A9P7KJ61"/>
<organism evidence="3 4">
    <name type="scientific">Sphagnurus paluster</name>
    <dbReference type="NCBI Taxonomy" id="117069"/>
    <lineage>
        <taxon>Eukaryota</taxon>
        <taxon>Fungi</taxon>
        <taxon>Dikarya</taxon>
        <taxon>Basidiomycota</taxon>
        <taxon>Agaricomycotina</taxon>
        <taxon>Agaricomycetes</taxon>
        <taxon>Agaricomycetidae</taxon>
        <taxon>Agaricales</taxon>
        <taxon>Tricholomatineae</taxon>
        <taxon>Lyophyllaceae</taxon>
        <taxon>Sphagnurus</taxon>
    </lineage>
</organism>
<evidence type="ECO:0000256" key="1">
    <source>
        <dbReference type="SAM" id="Coils"/>
    </source>
</evidence>
<feature type="region of interest" description="Disordered" evidence="2">
    <location>
        <begin position="639"/>
        <end position="680"/>
    </location>
</feature>
<keyword evidence="1" id="KW-0175">Coiled coil</keyword>
<name>A0A9P7KJ61_9AGAR</name>
<feature type="region of interest" description="Disordered" evidence="2">
    <location>
        <begin position="27"/>
        <end position="130"/>
    </location>
</feature>
<dbReference type="EMBL" id="JABCKI010000140">
    <property type="protein sequence ID" value="KAG5652303.1"/>
    <property type="molecule type" value="Genomic_DNA"/>
</dbReference>
<feature type="compositionally biased region" description="Low complexity" evidence="2">
    <location>
        <begin position="158"/>
        <end position="174"/>
    </location>
</feature>
<feature type="compositionally biased region" description="Polar residues" evidence="2">
    <location>
        <begin position="297"/>
        <end position="308"/>
    </location>
</feature>
<feature type="region of interest" description="Disordered" evidence="2">
    <location>
        <begin position="297"/>
        <end position="336"/>
    </location>
</feature>
<dbReference type="Proteomes" id="UP000717328">
    <property type="component" value="Unassembled WGS sequence"/>
</dbReference>
<feature type="region of interest" description="Disordered" evidence="2">
    <location>
        <begin position="147"/>
        <end position="191"/>
    </location>
</feature>
<feature type="region of interest" description="Disordered" evidence="2">
    <location>
        <begin position="229"/>
        <end position="252"/>
    </location>
</feature>
<reference evidence="3" key="1">
    <citation type="submission" date="2021-02" db="EMBL/GenBank/DDBJ databases">
        <authorList>
            <person name="Nieuwenhuis M."/>
            <person name="Van De Peppel L.J.J."/>
        </authorList>
    </citation>
    <scope>NUCLEOTIDE SEQUENCE</scope>
    <source>
        <strain evidence="3">D49</strain>
    </source>
</reference>
<feature type="compositionally biased region" description="Polar residues" evidence="2">
    <location>
        <begin position="639"/>
        <end position="657"/>
    </location>
</feature>
<evidence type="ECO:0000313" key="3">
    <source>
        <dbReference type="EMBL" id="KAG5652303.1"/>
    </source>
</evidence>
<proteinExistence type="predicted"/>
<feature type="coiled-coil region" evidence="1">
    <location>
        <begin position="703"/>
        <end position="730"/>
    </location>
</feature>
<keyword evidence="4" id="KW-1185">Reference proteome</keyword>
<sequence>MLRSINSPLNHHDDYLRNLFDQRNAQADPQGRFSTDSRFTDTPSIYSHPFFSPRPLGQESPSPATQLPPNSPNISTWTGRKNRDRPDDHGVSMLDLSDEPRLSVASDIHPNERQVDEDTDTTSRMSYLGPKMRFHSRAPWEIEEEVLQEADDEDPVPSSKKGFSFSSPRPSGESSRSKMKSKRSFETTSSNMSYPQGALYALAQESLSTSSLAVATTSQKLRAKFSLNVRSESPHSMPPSPAADSYPSHVAPSDIPSRNDHIANTFSHHQPAYGADDFHPYANPDLTISFAPVSPTQSVSRSDSIATDSMTSISTTRSESTSTLAPVTSISSTSPKIRTSTLEGKEISLPITAVNNTHRFDFNRRLKENRLAIPPPGIDKLPGWTERGSQPFSLISLEEARAQRTLSAHPTNTSTSAGVSFPDVYDSENRGATIDRGLPQRVRVRTISTGTKAKSALHHIVGGQQRSEPDSMPAKALKHKKSGFMRLFNSGRGQERDERASPPPVPPLIEAQTVYKVPGIAHRVPVPNISPSLLGASTYLEDTPTLQPSAFLKPAPSSKRTVPHLSINTHPEGYTDRAPASAIDESFQMRMTTSDTPHKPWLNNTRSPQSAPANVSEFPALKLRPVSTIFSAQFGDLTQDSQPSLETDIDTSTNVFSPVTPGSGSRHGSDPSSSDNKPTIMTTISEDQCSILKALQDEMLNAKKAWQRQIWELEGQVRDLKTEIEDLRKAGSGADYCQTCGRGAPPVAQGRQGIEGQETKCSNVMDRPRARTGSSSRFGTGM</sequence>
<dbReference type="OrthoDB" id="2565072at2759"/>
<reference evidence="3" key="2">
    <citation type="submission" date="2021-10" db="EMBL/GenBank/DDBJ databases">
        <title>Phylogenomics reveals ancestral predisposition of the termite-cultivated fungus Termitomyces towards a domesticated lifestyle.</title>
        <authorList>
            <person name="Auxier B."/>
            <person name="Grum-Grzhimaylo A."/>
            <person name="Cardenas M.E."/>
            <person name="Lodge J.D."/>
            <person name="Laessoe T."/>
            <person name="Pedersen O."/>
            <person name="Smith M.E."/>
            <person name="Kuyper T.W."/>
            <person name="Franco-Molano E.A."/>
            <person name="Baroni T.J."/>
            <person name="Aanen D.K."/>
        </authorList>
    </citation>
    <scope>NUCLEOTIDE SEQUENCE</scope>
    <source>
        <strain evidence="3">D49</strain>
    </source>
</reference>
<feature type="region of interest" description="Disordered" evidence="2">
    <location>
        <begin position="550"/>
        <end position="577"/>
    </location>
</feature>
<gene>
    <name evidence="3" type="ORF">H0H81_005525</name>
</gene>
<feature type="compositionally biased region" description="Polar residues" evidence="2">
    <location>
        <begin position="602"/>
        <end position="613"/>
    </location>
</feature>